<keyword evidence="1" id="KW-1133">Transmembrane helix</keyword>
<keyword evidence="1" id="KW-0812">Transmembrane</keyword>
<feature type="transmembrane region" description="Helical" evidence="1">
    <location>
        <begin position="121"/>
        <end position="140"/>
    </location>
</feature>
<evidence type="ECO:0000313" key="2">
    <source>
        <dbReference type="EMBL" id="EIJ35945.1"/>
    </source>
</evidence>
<dbReference type="RefSeq" id="WP_002709839.1">
    <property type="nucleotide sequence ID" value="NZ_JH651384.1"/>
</dbReference>
<evidence type="ECO:0000313" key="3">
    <source>
        <dbReference type="Proteomes" id="UP000005317"/>
    </source>
</evidence>
<evidence type="ECO:0000256" key="1">
    <source>
        <dbReference type="SAM" id="Phobius"/>
    </source>
</evidence>
<dbReference type="Proteomes" id="UP000005317">
    <property type="component" value="Unassembled WGS sequence"/>
</dbReference>
<sequence>MLLEHNDSAVIKHMEMYQGIITRMAGNSAACKQWGLPLVTAFLAYVVKEQTAPLVWLAVFAVFIFYALDAYYLMLENRFREAFNASAKKIADGEFARSDLFVLKPQGSVARFLLKAFTSPATWPVYMGMLLLLVVAYKLAGGEI</sequence>
<proteinExistence type="predicted"/>
<organism evidence="2 3">
    <name type="scientific">Thiothrix nivea (strain ATCC 35100 / DSM 5205 / JP2)</name>
    <dbReference type="NCBI Taxonomy" id="870187"/>
    <lineage>
        <taxon>Bacteria</taxon>
        <taxon>Pseudomonadati</taxon>
        <taxon>Pseudomonadota</taxon>
        <taxon>Gammaproteobacteria</taxon>
        <taxon>Thiotrichales</taxon>
        <taxon>Thiotrichaceae</taxon>
        <taxon>Thiothrix</taxon>
    </lineage>
</organism>
<accession>A0A656HLQ6</accession>
<keyword evidence="3" id="KW-1185">Reference proteome</keyword>
<feature type="transmembrane region" description="Helical" evidence="1">
    <location>
        <begin position="54"/>
        <end position="74"/>
    </location>
</feature>
<dbReference type="EMBL" id="JH651384">
    <property type="protein sequence ID" value="EIJ35945.1"/>
    <property type="molecule type" value="Genomic_DNA"/>
</dbReference>
<keyword evidence="1" id="KW-0472">Membrane</keyword>
<dbReference type="OrthoDB" id="573709at2"/>
<name>A0A656HLQ6_THINJ</name>
<dbReference type="AlphaFoldDB" id="A0A656HLQ6"/>
<gene>
    <name evidence="2" type="ORF">Thini_3433</name>
</gene>
<protein>
    <submittedName>
        <fullName evidence="2">Uncharacterized protein</fullName>
    </submittedName>
</protein>
<reference evidence="3" key="1">
    <citation type="journal article" date="2011" name="Stand. Genomic Sci.">
        <title>Genome sequence of the filamentous, gliding Thiothrix nivea neotype strain (JP2(T)).</title>
        <authorList>
            <person name="Lapidus A."/>
            <person name="Nolan M."/>
            <person name="Lucas S."/>
            <person name="Glavina Del Rio T."/>
            <person name="Tice H."/>
            <person name="Cheng J.F."/>
            <person name="Tapia R."/>
            <person name="Han C."/>
            <person name="Goodwin L."/>
            <person name="Pitluck S."/>
            <person name="Liolios K."/>
            <person name="Pagani I."/>
            <person name="Ivanova N."/>
            <person name="Huntemann M."/>
            <person name="Mavromatis K."/>
            <person name="Mikhailova N."/>
            <person name="Pati A."/>
            <person name="Chen A."/>
            <person name="Palaniappan K."/>
            <person name="Land M."/>
            <person name="Brambilla E.M."/>
            <person name="Rohde M."/>
            <person name="Abt B."/>
            <person name="Verbarg S."/>
            <person name="Goker M."/>
            <person name="Bristow J."/>
            <person name="Eisen J.A."/>
            <person name="Markowitz V."/>
            <person name="Hugenholtz P."/>
            <person name="Kyrpides N.C."/>
            <person name="Klenk H.P."/>
            <person name="Woyke T."/>
        </authorList>
    </citation>
    <scope>NUCLEOTIDE SEQUENCE [LARGE SCALE GENOMIC DNA]</scope>
    <source>
        <strain evidence="3">ATCC 35100 / DSM 5205 / JP2</strain>
    </source>
</reference>